<gene>
    <name evidence="1" type="ORF">METZ01_LOCUS123767</name>
</gene>
<protein>
    <submittedName>
        <fullName evidence="1">Uncharacterized protein</fullName>
    </submittedName>
</protein>
<dbReference type="AlphaFoldDB" id="A0A381Y358"/>
<organism evidence="1">
    <name type="scientific">marine metagenome</name>
    <dbReference type="NCBI Taxonomy" id="408172"/>
    <lineage>
        <taxon>unclassified sequences</taxon>
        <taxon>metagenomes</taxon>
        <taxon>ecological metagenomes</taxon>
    </lineage>
</organism>
<reference evidence="1" key="1">
    <citation type="submission" date="2018-05" db="EMBL/GenBank/DDBJ databases">
        <authorList>
            <person name="Lanie J.A."/>
            <person name="Ng W.-L."/>
            <person name="Kazmierczak K.M."/>
            <person name="Andrzejewski T.M."/>
            <person name="Davidsen T.M."/>
            <person name="Wayne K.J."/>
            <person name="Tettelin H."/>
            <person name="Glass J.I."/>
            <person name="Rusch D."/>
            <person name="Podicherti R."/>
            <person name="Tsui H.-C.T."/>
            <person name="Winkler M.E."/>
        </authorList>
    </citation>
    <scope>NUCLEOTIDE SEQUENCE</scope>
</reference>
<evidence type="ECO:0000313" key="1">
    <source>
        <dbReference type="EMBL" id="SVA70913.1"/>
    </source>
</evidence>
<accession>A0A381Y358</accession>
<sequence>MVSGGEFTGLEWAHSVVKERGGLPTGDWILNFKMDRLLYSKSSAY</sequence>
<proteinExistence type="predicted"/>
<name>A0A381Y358_9ZZZZ</name>
<dbReference type="EMBL" id="UINC01017182">
    <property type="protein sequence ID" value="SVA70913.1"/>
    <property type="molecule type" value="Genomic_DNA"/>
</dbReference>